<evidence type="ECO:0000259" key="9">
    <source>
        <dbReference type="Pfam" id="PF02771"/>
    </source>
</evidence>
<dbReference type="InterPro" id="IPR037069">
    <property type="entry name" value="AcylCoA_DH/ox_N_sf"/>
</dbReference>
<feature type="compositionally biased region" description="Basic and acidic residues" evidence="6">
    <location>
        <begin position="561"/>
        <end position="571"/>
    </location>
</feature>
<dbReference type="Pfam" id="PF02770">
    <property type="entry name" value="Acyl-CoA_dh_M"/>
    <property type="match status" value="1"/>
</dbReference>
<evidence type="ECO:0000256" key="2">
    <source>
        <dbReference type="ARBA" id="ARBA00009347"/>
    </source>
</evidence>
<evidence type="ECO:0000259" key="7">
    <source>
        <dbReference type="Pfam" id="PF00441"/>
    </source>
</evidence>
<gene>
    <name evidence="10" type="ORF">ACFPFM_42555</name>
</gene>
<keyword evidence="3 5" id="KW-0285">Flavoprotein</keyword>
<feature type="compositionally biased region" description="Basic and acidic residues" evidence="6">
    <location>
        <begin position="583"/>
        <end position="598"/>
    </location>
</feature>
<dbReference type="CDD" id="cd00567">
    <property type="entry name" value="ACAD"/>
    <property type="match status" value="1"/>
</dbReference>
<name>A0ABV9YFK9_9PSEU</name>
<dbReference type="Pfam" id="PF02771">
    <property type="entry name" value="Acyl-CoA_dh_N"/>
    <property type="match status" value="1"/>
</dbReference>
<protein>
    <submittedName>
        <fullName evidence="10">Acyl-CoA dehydrogenase family protein</fullName>
        <ecNumber evidence="10">1.-.-.-</ecNumber>
    </submittedName>
</protein>
<dbReference type="InterPro" id="IPR009075">
    <property type="entry name" value="AcylCo_DH/oxidase_C"/>
</dbReference>
<dbReference type="PANTHER" id="PTHR43884:SF12">
    <property type="entry name" value="ISOVALERYL-COA DEHYDROGENASE, MITOCHONDRIAL-RELATED"/>
    <property type="match status" value="1"/>
</dbReference>
<evidence type="ECO:0000256" key="3">
    <source>
        <dbReference type="ARBA" id="ARBA00022630"/>
    </source>
</evidence>
<keyword evidence="5 10" id="KW-0560">Oxidoreductase</keyword>
<feature type="domain" description="Acyl-CoA oxidase/dehydrogenase middle" evidence="8">
    <location>
        <begin position="166"/>
        <end position="256"/>
    </location>
</feature>
<proteinExistence type="inferred from homology"/>
<evidence type="ECO:0000256" key="4">
    <source>
        <dbReference type="ARBA" id="ARBA00022827"/>
    </source>
</evidence>
<dbReference type="SUPFAM" id="SSF56645">
    <property type="entry name" value="Acyl-CoA dehydrogenase NM domain-like"/>
    <property type="match status" value="1"/>
</dbReference>
<evidence type="ECO:0000256" key="5">
    <source>
        <dbReference type="RuleBase" id="RU362125"/>
    </source>
</evidence>
<feature type="region of interest" description="Disordered" evidence="6">
    <location>
        <begin position="159"/>
        <end position="179"/>
    </location>
</feature>
<feature type="domain" description="Acyl-CoA dehydrogenase/oxidase C-terminal" evidence="7">
    <location>
        <begin position="291"/>
        <end position="425"/>
    </location>
</feature>
<evidence type="ECO:0000313" key="11">
    <source>
        <dbReference type="Proteomes" id="UP001595833"/>
    </source>
</evidence>
<comment type="cofactor">
    <cofactor evidence="1 5">
        <name>FAD</name>
        <dbReference type="ChEBI" id="CHEBI:57692"/>
    </cofactor>
</comment>
<dbReference type="InterPro" id="IPR036250">
    <property type="entry name" value="AcylCo_DH-like_C"/>
</dbReference>
<dbReference type="Gene3D" id="1.20.140.10">
    <property type="entry name" value="Butyryl-CoA Dehydrogenase, subunit A, domain 3"/>
    <property type="match status" value="1"/>
</dbReference>
<dbReference type="InterPro" id="IPR009100">
    <property type="entry name" value="AcylCoA_DH/oxidase_NM_dom_sf"/>
</dbReference>
<dbReference type="EC" id="1.-.-.-" evidence="10"/>
<dbReference type="Gene3D" id="2.40.110.10">
    <property type="entry name" value="Butyryl-CoA Dehydrogenase, subunit A, domain 2"/>
    <property type="match status" value="1"/>
</dbReference>
<feature type="domain" description="Acyl-CoA dehydrogenase/oxidase N-terminal" evidence="9">
    <location>
        <begin position="55"/>
        <end position="139"/>
    </location>
</feature>
<dbReference type="Pfam" id="PF00441">
    <property type="entry name" value="Acyl-CoA_dh_1"/>
    <property type="match status" value="1"/>
</dbReference>
<feature type="region of interest" description="Disordered" evidence="6">
    <location>
        <begin position="561"/>
        <end position="598"/>
    </location>
</feature>
<dbReference type="GO" id="GO:0016491">
    <property type="term" value="F:oxidoreductase activity"/>
    <property type="evidence" value="ECO:0007669"/>
    <property type="project" value="UniProtKB-KW"/>
</dbReference>
<dbReference type="Proteomes" id="UP001595833">
    <property type="component" value="Unassembled WGS sequence"/>
</dbReference>
<sequence length="598" mass="65069">MVTVHGTRDRSTRNQFSGARPSFLEQLYLGRVRWDLLHPFPSQPDHDRAAGDEVVAELGRLLREHVDPEEVDRTGALPDAALAALRDGGWLALGVDPALGGRGLSATNVFRVIQAAASWSVPVALVLAIQESIGAGAMHATVAPGPLRDELRRRVLARQVSGSADTEPSGAANRDRATTARPVDGGAAYVLDGDKVHIGNGPIADVLTVSATLRDGDRAERRLFLVDTSAPGFEVVAEHRFLGVRGFPNGAVRLRGVRVPAWHLLDERPDGDDTRLTPRMLNLIVRGRMYLIAAPSLALAKRAAGWARDFVGRRVVDGVPLHRYEQVRHELAECLADTYAVETACRWAMLVDDGATATPGNALPEQMATKNISSVAAWRVVDRAMALMAAEGYETAAGKRARGAPDVPLERAFRDARNFRISGGVDFLLDYWSMTLIALTLYYPEPDNAAEIDAGPPDDRWCDEAPLSPENREHLREVVRQAHRFAATCLRLARRFPDRAELLARQRLLVLLGAIGNELHTAALVLARAAGAPAEAELAAAACRSARHRLAGHWRELARREVADPPGEDHWTTSGAGWTPDTDLVRPTDDRAGNRVPR</sequence>
<dbReference type="EMBL" id="JBHSJB010000053">
    <property type="protein sequence ID" value="MFC5060432.1"/>
    <property type="molecule type" value="Genomic_DNA"/>
</dbReference>
<dbReference type="InterPro" id="IPR013786">
    <property type="entry name" value="AcylCoA_DH/ox_N"/>
</dbReference>
<keyword evidence="4 5" id="KW-0274">FAD</keyword>
<comment type="similarity">
    <text evidence="2 5">Belongs to the acyl-CoA dehydrogenase family.</text>
</comment>
<evidence type="ECO:0000313" key="10">
    <source>
        <dbReference type="EMBL" id="MFC5060432.1"/>
    </source>
</evidence>
<evidence type="ECO:0000259" key="8">
    <source>
        <dbReference type="Pfam" id="PF02770"/>
    </source>
</evidence>
<dbReference type="PANTHER" id="PTHR43884">
    <property type="entry name" value="ACYL-COA DEHYDROGENASE"/>
    <property type="match status" value="1"/>
</dbReference>
<keyword evidence="11" id="KW-1185">Reference proteome</keyword>
<comment type="caution">
    <text evidence="10">The sequence shown here is derived from an EMBL/GenBank/DDBJ whole genome shotgun (WGS) entry which is preliminary data.</text>
</comment>
<dbReference type="SUPFAM" id="SSF47203">
    <property type="entry name" value="Acyl-CoA dehydrogenase C-terminal domain-like"/>
    <property type="match status" value="1"/>
</dbReference>
<reference evidence="11" key="1">
    <citation type="journal article" date="2019" name="Int. J. Syst. Evol. Microbiol.">
        <title>The Global Catalogue of Microorganisms (GCM) 10K type strain sequencing project: providing services to taxonomists for standard genome sequencing and annotation.</title>
        <authorList>
            <consortium name="The Broad Institute Genomics Platform"/>
            <consortium name="The Broad Institute Genome Sequencing Center for Infectious Disease"/>
            <person name="Wu L."/>
            <person name="Ma J."/>
        </authorList>
    </citation>
    <scope>NUCLEOTIDE SEQUENCE [LARGE SCALE GENOMIC DNA]</scope>
    <source>
        <strain evidence="11">KCTC 12848</strain>
    </source>
</reference>
<dbReference type="RefSeq" id="WP_344037402.1">
    <property type="nucleotide sequence ID" value="NZ_BAAAKE010000007.1"/>
</dbReference>
<dbReference type="InterPro" id="IPR006091">
    <property type="entry name" value="Acyl-CoA_Oxase/DH_mid-dom"/>
</dbReference>
<evidence type="ECO:0000256" key="6">
    <source>
        <dbReference type="SAM" id="MobiDB-lite"/>
    </source>
</evidence>
<accession>A0ABV9YFK9</accession>
<evidence type="ECO:0000256" key="1">
    <source>
        <dbReference type="ARBA" id="ARBA00001974"/>
    </source>
</evidence>
<organism evidence="10 11">
    <name type="scientific">Saccharothrix xinjiangensis</name>
    <dbReference type="NCBI Taxonomy" id="204798"/>
    <lineage>
        <taxon>Bacteria</taxon>
        <taxon>Bacillati</taxon>
        <taxon>Actinomycetota</taxon>
        <taxon>Actinomycetes</taxon>
        <taxon>Pseudonocardiales</taxon>
        <taxon>Pseudonocardiaceae</taxon>
        <taxon>Saccharothrix</taxon>
    </lineage>
</organism>
<dbReference type="Gene3D" id="1.10.540.10">
    <property type="entry name" value="Acyl-CoA dehydrogenase/oxidase, N-terminal domain"/>
    <property type="match status" value="1"/>
</dbReference>
<dbReference type="InterPro" id="IPR046373">
    <property type="entry name" value="Acyl-CoA_Oxase/DH_mid-dom_sf"/>
</dbReference>